<dbReference type="PROSITE" id="PS51679">
    <property type="entry name" value="SAM_MT_C5"/>
    <property type="match status" value="1"/>
</dbReference>
<evidence type="ECO:0000313" key="9">
    <source>
        <dbReference type="EMBL" id="OYP53186.1"/>
    </source>
</evidence>
<evidence type="ECO:0000256" key="1">
    <source>
        <dbReference type="ARBA" id="ARBA00022603"/>
    </source>
</evidence>
<dbReference type="Pfam" id="PF00145">
    <property type="entry name" value="DNA_methylase"/>
    <property type="match status" value="1"/>
</dbReference>
<evidence type="ECO:0000256" key="5">
    <source>
        <dbReference type="ARBA" id="ARBA00047422"/>
    </source>
</evidence>
<keyword evidence="4" id="KW-0680">Restriction system</keyword>
<dbReference type="PANTHER" id="PTHR10629:SF52">
    <property type="entry name" value="DNA (CYTOSINE-5)-METHYLTRANSFERASE 1"/>
    <property type="match status" value="1"/>
</dbReference>
<evidence type="ECO:0000313" key="10">
    <source>
        <dbReference type="Proteomes" id="UP000216189"/>
    </source>
</evidence>
<evidence type="ECO:0000256" key="8">
    <source>
        <dbReference type="RuleBase" id="RU000417"/>
    </source>
</evidence>
<evidence type="ECO:0000256" key="3">
    <source>
        <dbReference type="ARBA" id="ARBA00022691"/>
    </source>
</evidence>
<name>A0ABX4EFE6_SEGBR</name>
<comment type="similarity">
    <text evidence="6 7">Belongs to the class I-like SAM-binding methyltransferase superfamily. C5-methyltransferase family.</text>
</comment>
<dbReference type="Proteomes" id="UP000216189">
    <property type="component" value="Unassembled WGS sequence"/>
</dbReference>
<dbReference type="Gene3D" id="3.40.50.150">
    <property type="entry name" value="Vaccinia Virus protein VP39"/>
    <property type="match status" value="1"/>
</dbReference>
<reference evidence="9 10" key="1">
    <citation type="submission" date="2017-08" db="EMBL/GenBank/DDBJ databases">
        <title>Comparative genomics of non-oral Prevotella species.</title>
        <authorList>
            <person name="Accetto T."/>
            <person name="Nograsek B."/>
            <person name="Avgustin G."/>
        </authorList>
    </citation>
    <scope>NUCLEOTIDE SEQUENCE [LARGE SCALE GENOMIC DNA]</scope>
    <source>
        <strain evidence="9 10">TC1-1</strain>
    </source>
</reference>
<dbReference type="InterPro" id="IPR018117">
    <property type="entry name" value="C5_DNA_meth_AS"/>
</dbReference>
<evidence type="ECO:0000256" key="4">
    <source>
        <dbReference type="ARBA" id="ARBA00022747"/>
    </source>
</evidence>
<dbReference type="Gene3D" id="3.90.120.10">
    <property type="entry name" value="DNA Methylase, subunit A, domain 2"/>
    <property type="match status" value="1"/>
</dbReference>
<evidence type="ECO:0000256" key="6">
    <source>
        <dbReference type="PROSITE-ProRule" id="PRU01016"/>
    </source>
</evidence>
<dbReference type="NCBIfam" id="TIGR00675">
    <property type="entry name" value="dcm"/>
    <property type="match status" value="1"/>
</dbReference>
<gene>
    <name evidence="9" type="ORF">CIK91_13375</name>
</gene>
<dbReference type="SUPFAM" id="SSF53335">
    <property type="entry name" value="S-adenosyl-L-methionine-dependent methyltransferases"/>
    <property type="match status" value="1"/>
</dbReference>
<accession>A0ABX4EFE6</accession>
<dbReference type="InterPro" id="IPR029063">
    <property type="entry name" value="SAM-dependent_MTases_sf"/>
</dbReference>
<keyword evidence="2 6" id="KW-0808">Transferase</keyword>
<proteinExistence type="inferred from homology"/>
<feature type="active site" evidence="6">
    <location>
        <position position="72"/>
    </location>
</feature>
<protein>
    <recommendedName>
        <fullName evidence="8">Cytosine-specific methyltransferase</fullName>
        <ecNumber evidence="8">2.1.1.37</ecNumber>
    </recommendedName>
</protein>
<dbReference type="EMBL" id="NPJF01000067">
    <property type="protein sequence ID" value="OYP53186.1"/>
    <property type="molecule type" value="Genomic_DNA"/>
</dbReference>
<dbReference type="InterPro" id="IPR001525">
    <property type="entry name" value="C5_MeTfrase"/>
</dbReference>
<dbReference type="EC" id="2.1.1.37" evidence="8"/>
<dbReference type="CDD" id="cd00315">
    <property type="entry name" value="Cyt_C5_DNA_methylase"/>
    <property type="match status" value="1"/>
</dbReference>
<keyword evidence="10" id="KW-1185">Reference proteome</keyword>
<keyword evidence="1 6" id="KW-0489">Methyltransferase</keyword>
<organism evidence="9 10">
    <name type="scientific">Segatella bryantii</name>
    <name type="common">Prevotella bryantii</name>
    <dbReference type="NCBI Taxonomy" id="77095"/>
    <lineage>
        <taxon>Bacteria</taxon>
        <taxon>Pseudomonadati</taxon>
        <taxon>Bacteroidota</taxon>
        <taxon>Bacteroidia</taxon>
        <taxon>Bacteroidales</taxon>
        <taxon>Prevotellaceae</taxon>
        <taxon>Segatella</taxon>
    </lineage>
</organism>
<dbReference type="InterPro" id="IPR031303">
    <property type="entry name" value="C5_meth_CS"/>
</dbReference>
<dbReference type="RefSeq" id="WP_094449094.1">
    <property type="nucleotide sequence ID" value="NZ_CP091801.1"/>
</dbReference>
<dbReference type="PRINTS" id="PR00105">
    <property type="entry name" value="C5METTRFRASE"/>
</dbReference>
<comment type="caution">
    <text evidence="9">The sequence shown here is derived from an EMBL/GenBank/DDBJ whole genome shotgun (WGS) entry which is preliminary data.</text>
</comment>
<dbReference type="InterPro" id="IPR050390">
    <property type="entry name" value="C5-Methyltransferase"/>
</dbReference>
<dbReference type="PANTHER" id="PTHR10629">
    <property type="entry name" value="CYTOSINE-SPECIFIC METHYLTRANSFERASE"/>
    <property type="match status" value="1"/>
</dbReference>
<dbReference type="PROSITE" id="PS00094">
    <property type="entry name" value="C5_MTASE_1"/>
    <property type="match status" value="1"/>
</dbReference>
<evidence type="ECO:0000256" key="2">
    <source>
        <dbReference type="ARBA" id="ARBA00022679"/>
    </source>
</evidence>
<sequence length="464" mass="53602">MNVISFFAGCGGLDLGFEKAGFRVVWANELEPSVYATYEKNHPNTILCKEDIISVDPKDVPDCDGFIGGPPCQSWSVAGKQQGLDDKRGQLFLTYIGMIREKMPKFFVIENVKGLLDEKFKDVFENFLAQLDEIGYDVKYRLLDAVDYEVPQNRERVFLIGFRHDLGIDYHFPQPSANKPLTLKDAIGDITATPIPCEENEVMTDSNSYYNGKFGSHYYRGNRRRNWDKPSFTIHATGYNIPLHPSSPSMIYNAHEDWSFIKRKYREYRRLTVRECARIQTFPDNFEIDSPNIIDAYKMIGNAVPVRMAEILATSIKAAIEKATSERKQQRGDIKPEDRVLVGFYKGYLHWKIITHQGFYYVRADGRKGSMSIEDLLPLPRLLLLHSNDRMQLYEMTDVEPRYYGKDYIQRLGFEPSGETYIGVGFDASSKYKLKDVHIDKDKINYKERFAPYITTYKELISTK</sequence>
<dbReference type="PROSITE" id="PS00095">
    <property type="entry name" value="C5_MTASE_2"/>
    <property type="match status" value="1"/>
</dbReference>
<comment type="catalytic activity">
    <reaction evidence="5 8">
        <text>a 2'-deoxycytidine in DNA + S-adenosyl-L-methionine = a 5-methyl-2'-deoxycytidine in DNA + S-adenosyl-L-homocysteine + H(+)</text>
        <dbReference type="Rhea" id="RHEA:13681"/>
        <dbReference type="Rhea" id="RHEA-COMP:11369"/>
        <dbReference type="Rhea" id="RHEA-COMP:11370"/>
        <dbReference type="ChEBI" id="CHEBI:15378"/>
        <dbReference type="ChEBI" id="CHEBI:57856"/>
        <dbReference type="ChEBI" id="CHEBI:59789"/>
        <dbReference type="ChEBI" id="CHEBI:85452"/>
        <dbReference type="ChEBI" id="CHEBI:85454"/>
        <dbReference type="EC" id="2.1.1.37"/>
    </reaction>
</comment>
<keyword evidence="3 6" id="KW-0949">S-adenosyl-L-methionine</keyword>
<evidence type="ECO:0000256" key="7">
    <source>
        <dbReference type="RuleBase" id="RU000416"/>
    </source>
</evidence>